<dbReference type="PROSITE" id="PS50109">
    <property type="entry name" value="HIS_KIN"/>
    <property type="match status" value="1"/>
</dbReference>
<protein>
    <recommendedName>
        <fullName evidence="3">histidine kinase</fullName>
        <ecNumber evidence="3">2.7.13.3</ecNumber>
    </recommendedName>
</protein>
<keyword evidence="6 10" id="KW-0812">Transmembrane</keyword>
<evidence type="ECO:0000256" key="9">
    <source>
        <dbReference type="ARBA" id="ARBA00023136"/>
    </source>
</evidence>
<evidence type="ECO:0000256" key="2">
    <source>
        <dbReference type="ARBA" id="ARBA00004370"/>
    </source>
</evidence>
<dbReference type="RefSeq" id="WP_135312284.1">
    <property type="nucleotide sequence ID" value="NZ_CP038439.1"/>
</dbReference>
<gene>
    <name evidence="12" type="ORF">E4191_04165</name>
</gene>
<sequence length="434" mass="46231">MTRSIRGRLLLLAAVWLSAALLAAFLLIAHLLKDFVTDRFDAETLAIADSLIGQLEVEGDDDRIELDDTPLDVRFTLPLSGWYWQVAADGAAVARSGSLLDGQLSGPGGDLTGAAGRDTDGAGLRVLRRELTIPDSDALVAVTVTAPLSEIEASLAQIIRPLAVALAVLGLGLAAASVIQVTMGLRSLDRLRADLARVRAGGVDRLARPDVSELRPLTDEINAALDQNATLLARSRQHLGNLAHSLKTPLSALSNELPSDHAGQALITRMDRLIGWHLRRARQAGPRLLGQRTPIAPVIDDILLVLRWPLSDKGMQVEVHCPPDAAFPGERQDLEEMIGNLSENSVKWGRTRLRLTVTPSPDRLILRIDDDGPGLDATQAPRALIRGARLDELGPPGAGLGLAIVADLAALHGGELRLERSDLGGLAAILDLPA</sequence>
<evidence type="ECO:0000313" key="12">
    <source>
        <dbReference type="EMBL" id="QBX33991.1"/>
    </source>
</evidence>
<dbReference type="SUPFAM" id="SSF55874">
    <property type="entry name" value="ATPase domain of HSP90 chaperone/DNA topoisomerase II/histidine kinase"/>
    <property type="match status" value="1"/>
</dbReference>
<evidence type="ECO:0000256" key="3">
    <source>
        <dbReference type="ARBA" id="ARBA00012438"/>
    </source>
</evidence>
<keyword evidence="4" id="KW-0597">Phosphoprotein</keyword>
<evidence type="ECO:0000256" key="6">
    <source>
        <dbReference type="ARBA" id="ARBA00022692"/>
    </source>
</evidence>
<dbReference type="PANTHER" id="PTHR45436">
    <property type="entry name" value="SENSOR HISTIDINE KINASE YKOH"/>
    <property type="match status" value="1"/>
</dbReference>
<dbReference type="GO" id="GO:0004673">
    <property type="term" value="F:protein histidine kinase activity"/>
    <property type="evidence" value="ECO:0007669"/>
    <property type="project" value="UniProtKB-EC"/>
</dbReference>
<comment type="subcellular location">
    <subcellularLocation>
        <location evidence="2">Membrane</location>
    </subcellularLocation>
</comment>
<dbReference type="Pfam" id="PF02518">
    <property type="entry name" value="HATPase_c"/>
    <property type="match status" value="1"/>
</dbReference>
<dbReference type="GO" id="GO:0000160">
    <property type="term" value="P:phosphorelay signal transduction system"/>
    <property type="evidence" value="ECO:0007669"/>
    <property type="project" value="TreeGrafter"/>
</dbReference>
<dbReference type="InterPro" id="IPR004358">
    <property type="entry name" value="Sig_transdc_His_kin-like_C"/>
</dbReference>
<dbReference type="Proteomes" id="UP000296374">
    <property type="component" value="Chromosome"/>
</dbReference>
<dbReference type="InterPro" id="IPR036890">
    <property type="entry name" value="HATPase_C_sf"/>
</dbReference>
<organism evidence="12 13">
    <name type="scientific">Paracoccus liaowanqingii</name>
    <dbReference type="NCBI Taxonomy" id="2560053"/>
    <lineage>
        <taxon>Bacteria</taxon>
        <taxon>Pseudomonadati</taxon>
        <taxon>Pseudomonadota</taxon>
        <taxon>Alphaproteobacteria</taxon>
        <taxon>Rhodobacterales</taxon>
        <taxon>Paracoccaceae</taxon>
        <taxon>Paracoccus</taxon>
    </lineage>
</organism>
<dbReference type="InterPro" id="IPR003594">
    <property type="entry name" value="HATPase_dom"/>
</dbReference>
<feature type="domain" description="Histidine kinase" evidence="11">
    <location>
        <begin position="241"/>
        <end position="434"/>
    </location>
</feature>
<dbReference type="PRINTS" id="PR00344">
    <property type="entry name" value="BCTRLSENSOR"/>
</dbReference>
<dbReference type="InterPro" id="IPR005467">
    <property type="entry name" value="His_kinase_dom"/>
</dbReference>
<evidence type="ECO:0000256" key="7">
    <source>
        <dbReference type="ARBA" id="ARBA00022777"/>
    </source>
</evidence>
<evidence type="ECO:0000259" key="11">
    <source>
        <dbReference type="PROSITE" id="PS50109"/>
    </source>
</evidence>
<keyword evidence="5" id="KW-0808">Transferase</keyword>
<evidence type="ECO:0000256" key="8">
    <source>
        <dbReference type="ARBA" id="ARBA00022989"/>
    </source>
</evidence>
<dbReference type="SMART" id="SM00387">
    <property type="entry name" value="HATPase_c"/>
    <property type="match status" value="1"/>
</dbReference>
<keyword evidence="7 12" id="KW-0418">Kinase</keyword>
<feature type="transmembrane region" description="Helical" evidence="10">
    <location>
        <begin position="162"/>
        <end position="185"/>
    </location>
</feature>
<keyword evidence="8 10" id="KW-1133">Transmembrane helix</keyword>
<accession>A0A4P7HLI7</accession>
<dbReference type="InterPro" id="IPR050428">
    <property type="entry name" value="TCS_sensor_his_kinase"/>
</dbReference>
<dbReference type="PANTHER" id="PTHR45436:SF5">
    <property type="entry name" value="SENSOR HISTIDINE KINASE TRCS"/>
    <property type="match status" value="1"/>
</dbReference>
<evidence type="ECO:0000256" key="10">
    <source>
        <dbReference type="SAM" id="Phobius"/>
    </source>
</evidence>
<dbReference type="GO" id="GO:0005886">
    <property type="term" value="C:plasma membrane"/>
    <property type="evidence" value="ECO:0007669"/>
    <property type="project" value="TreeGrafter"/>
</dbReference>
<dbReference type="Gene3D" id="3.30.565.10">
    <property type="entry name" value="Histidine kinase-like ATPase, C-terminal domain"/>
    <property type="match status" value="1"/>
</dbReference>
<evidence type="ECO:0000256" key="4">
    <source>
        <dbReference type="ARBA" id="ARBA00022553"/>
    </source>
</evidence>
<evidence type="ECO:0000256" key="1">
    <source>
        <dbReference type="ARBA" id="ARBA00000085"/>
    </source>
</evidence>
<keyword evidence="9 10" id="KW-0472">Membrane</keyword>
<evidence type="ECO:0000313" key="13">
    <source>
        <dbReference type="Proteomes" id="UP000296374"/>
    </source>
</evidence>
<proteinExistence type="predicted"/>
<evidence type="ECO:0000256" key="5">
    <source>
        <dbReference type="ARBA" id="ARBA00022679"/>
    </source>
</evidence>
<dbReference type="KEGG" id="plia:E4191_04165"/>
<comment type="catalytic activity">
    <reaction evidence="1">
        <text>ATP + protein L-histidine = ADP + protein N-phospho-L-histidine.</text>
        <dbReference type="EC" id="2.7.13.3"/>
    </reaction>
</comment>
<dbReference type="EMBL" id="CP038439">
    <property type="protein sequence ID" value="QBX33991.1"/>
    <property type="molecule type" value="Genomic_DNA"/>
</dbReference>
<reference evidence="13" key="1">
    <citation type="submission" date="2019-03" db="EMBL/GenBank/DDBJ databases">
        <authorList>
            <person name="Li J."/>
        </authorList>
    </citation>
    <scope>NUCLEOTIDE SEQUENCE [LARGE SCALE GENOMIC DNA]</scope>
    <source>
        <strain evidence="13">2251</strain>
    </source>
</reference>
<name>A0A4P7HLI7_9RHOB</name>
<dbReference type="EC" id="2.7.13.3" evidence="3"/>
<dbReference type="AlphaFoldDB" id="A0A4P7HLI7"/>